<evidence type="ECO:0000313" key="1">
    <source>
        <dbReference type="EMBL" id="GFQ78352.1"/>
    </source>
</evidence>
<accession>A0A8X6FF28</accession>
<dbReference type="EMBL" id="BMAO01031891">
    <property type="protein sequence ID" value="GFQ78352.1"/>
    <property type="molecule type" value="Genomic_DNA"/>
</dbReference>
<dbReference type="Proteomes" id="UP000887116">
    <property type="component" value="Unassembled WGS sequence"/>
</dbReference>
<reference evidence="1" key="1">
    <citation type="submission" date="2020-07" db="EMBL/GenBank/DDBJ databases">
        <title>Multicomponent nature underlies the extraordinary mechanical properties of spider dragline silk.</title>
        <authorList>
            <person name="Kono N."/>
            <person name="Nakamura H."/>
            <person name="Mori M."/>
            <person name="Yoshida Y."/>
            <person name="Ohtoshi R."/>
            <person name="Malay A.D."/>
            <person name="Moran D.A.P."/>
            <person name="Tomita M."/>
            <person name="Numata K."/>
            <person name="Arakawa K."/>
        </authorList>
    </citation>
    <scope>NUCLEOTIDE SEQUENCE</scope>
</reference>
<evidence type="ECO:0000313" key="2">
    <source>
        <dbReference type="Proteomes" id="UP000887116"/>
    </source>
</evidence>
<gene>
    <name evidence="1" type="ORF">TNCT_690971</name>
</gene>
<dbReference type="AlphaFoldDB" id="A0A8X6FF28"/>
<keyword evidence="2" id="KW-1185">Reference proteome</keyword>
<organism evidence="1 2">
    <name type="scientific">Trichonephila clavata</name>
    <name type="common">Joro spider</name>
    <name type="synonym">Nephila clavata</name>
    <dbReference type="NCBI Taxonomy" id="2740835"/>
    <lineage>
        <taxon>Eukaryota</taxon>
        <taxon>Metazoa</taxon>
        <taxon>Ecdysozoa</taxon>
        <taxon>Arthropoda</taxon>
        <taxon>Chelicerata</taxon>
        <taxon>Arachnida</taxon>
        <taxon>Araneae</taxon>
        <taxon>Araneomorphae</taxon>
        <taxon>Entelegynae</taxon>
        <taxon>Araneoidea</taxon>
        <taxon>Nephilidae</taxon>
        <taxon>Trichonephila</taxon>
    </lineage>
</organism>
<comment type="caution">
    <text evidence="1">The sequence shown here is derived from an EMBL/GenBank/DDBJ whole genome shotgun (WGS) entry which is preliminary data.</text>
</comment>
<name>A0A8X6FF28_TRICU</name>
<proteinExistence type="predicted"/>
<protein>
    <submittedName>
        <fullName evidence="1">Uncharacterized protein</fullName>
    </submittedName>
</protein>
<sequence>MLLDRKCDALNNVLEVVLHTISPRHLRVQVSSQECYLGGVFEFKHSTSPIRPMPAMSWAIAWGNDAMACCSRGMYPGSPSEIGASFTLLFTLLF</sequence>